<keyword evidence="4" id="KW-0418">Kinase</keyword>
<dbReference type="PANTHER" id="PTHR48016:SF44">
    <property type="entry name" value="MITOGEN-ACTIVATED PROTEIN KINASE KINASE KINASE STE-STE11 FAMILY"/>
    <property type="match status" value="1"/>
</dbReference>
<dbReference type="InterPro" id="IPR050538">
    <property type="entry name" value="MAP_kinase_kinase_kinase"/>
</dbReference>
<dbReference type="InterPro" id="IPR008271">
    <property type="entry name" value="Ser/Thr_kinase_AS"/>
</dbReference>
<evidence type="ECO:0000313" key="7">
    <source>
        <dbReference type="EMBL" id="KAK9057791.1"/>
    </source>
</evidence>
<keyword evidence="5" id="KW-0067">ATP-binding</keyword>
<organism evidence="7 8">
    <name type="scientific">Deinandra increscens subsp. villosa</name>
    <dbReference type="NCBI Taxonomy" id="3103831"/>
    <lineage>
        <taxon>Eukaryota</taxon>
        <taxon>Viridiplantae</taxon>
        <taxon>Streptophyta</taxon>
        <taxon>Embryophyta</taxon>
        <taxon>Tracheophyta</taxon>
        <taxon>Spermatophyta</taxon>
        <taxon>Magnoliopsida</taxon>
        <taxon>eudicotyledons</taxon>
        <taxon>Gunneridae</taxon>
        <taxon>Pentapetalae</taxon>
        <taxon>asterids</taxon>
        <taxon>campanulids</taxon>
        <taxon>Asterales</taxon>
        <taxon>Asteraceae</taxon>
        <taxon>Asteroideae</taxon>
        <taxon>Heliantheae alliance</taxon>
        <taxon>Madieae</taxon>
        <taxon>Madiinae</taxon>
        <taxon>Deinandra</taxon>
    </lineage>
</organism>
<dbReference type="PANTHER" id="PTHR48016">
    <property type="entry name" value="MAP KINASE KINASE KINASE SSK2-RELATED-RELATED"/>
    <property type="match status" value="1"/>
</dbReference>
<dbReference type="GO" id="GO:0004709">
    <property type="term" value="F:MAP kinase kinase kinase activity"/>
    <property type="evidence" value="ECO:0007669"/>
    <property type="project" value="TreeGrafter"/>
</dbReference>
<dbReference type="PROSITE" id="PS00108">
    <property type="entry name" value="PROTEIN_KINASE_ST"/>
    <property type="match status" value="1"/>
</dbReference>
<dbReference type="SUPFAM" id="SSF56112">
    <property type="entry name" value="Protein kinase-like (PK-like)"/>
    <property type="match status" value="1"/>
</dbReference>
<evidence type="ECO:0000256" key="5">
    <source>
        <dbReference type="ARBA" id="ARBA00022840"/>
    </source>
</evidence>
<dbReference type="GO" id="GO:0005524">
    <property type="term" value="F:ATP binding"/>
    <property type="evidence" value="ECO:0007669"/>
    <property type="project" value="UniProtKB-KW"/>
</dbReference>
<feature type="domain" description="Protein kinase" evidence="6">
    <location>
        <begin position="1"/>
        <end position="248"/>
    </location>
</feature>
<dbReference type="EMBL" id="JBCNJP010000023">
    <property type="protein sequence ID" value="KAK9057791.1"/>
    <property type="molecule type" value="Genomic_DNA"/>
</dbReference>
<sequence>MAKRTVTMNWDHLDDFNGEDDEFFESTNRLSVVVPLDMPLPEFDEDDDGLEFNDSRVSFSHNLASISIKEPQNVVVATGDGKMYIFLELVTKGSLAKLYRNYCLRDSQVSAYTRQILRGLNYLHKRNVVHRDIKCANILVDATGSVKLADFGLAKATKLNDINSFKGTPYWMAPEVSPLSLNIYQFHILSEGDHVILFMFFCLTVDHQVVNLKYGGYGLPADIWSLGCTVLEMLTRKIPYSHLEWVSP</sequence>
<gene>
    <name evidence="7" type="ORF">SSX86_022629</name>
</gene>
<keyword evidence="3" id="KW-0547">Nucleotide-binding</keyword>
<reference evidence="7 8" key="1">
    <citation type="submission" date="2024-04" db="EMBL/GenBank/DDBJ databases">
        <title>The reference genome of an endangered Asteraceae, Deinandra increscens subsp. villosa, native to the Central Coast of California.</title>
        <authorList>
            <person name="Guilliams M."/>
            <person name="Hasenstab-Lehman K."/>
            <person name="Meyer R."/>
            <person name="Mcevoy S."/>
        </authorList>
    </citation>
    <scope>NUCLEOTIDE SEQUENCE [LARGE SCALE GENOMIC DNA]</scope>
    <source>
        <tissue evidence="7">Leaf</tissue>
    </source>
</reference>
<evidence type="ECO:0000256" key="3">
    <source>
        <dbReference type="ARBA" id="ARBA00022741"/>
    </source>
</evidence>
<dbReference type="AlphaFoldDB" id="A0AAP0CJG4"/>
<dbReference type="Gene3D" id="1.10.510.10">
    <property type="entry name" value="Transferase(Phosphotransferase) domain 1"/>
    <property type="match status" value="1"/>
</dbReference>
<evidence type="ECO:0000256" key="1">
    <source>
        <dbReference type="ARBA" id="ARBA00006529"/>
    </source>
</evidence>
<dbReference type="Proteomes" id="UP001408789">
    <property type="component" value="Unassembled WGS sequence"/>
</dbReference>
<accession>A0AAP0CJG4</accession>
<evidence type="ECO:0000313" key="8">
    <source>
        <dbReference type="Proteomes" id="UP001408789"/>
    </source>
</evidence>
<protein>
    <recommendedName>
        <fullName evidence="6">Protein kinase domain-containing protein</fullName>
    </recommendedName>
</protein>
<dbReference type="PROSITE" id="PS50011">
    <property type="entry name" value="PROTEIN_KINASE_DOM"/>
    <property type="match status" value="1"/>
</dbReference>
<evidence type="ECO:0000259" key="6">
    <source>
        <dbReference type="PROSITE" id="PS50011"/>
    </source>
</evidence>
<name>A0AAP0CJG4_9ASTR</name>
<dbReference type="SMART" id="SM00220">
    <property type="entry name" value="S_TKc"/>
    <property type="match status" value="1"/>
</dbReference>
<keyword evidence="8" id="KW-1185">Reference proteome</keyword>
<keyword evidence="2" id="KW-0808">Transferase</keyword>
<dbReference type="GO" id="GO:0005737">
    <property type="term" value="C:cytoplasm"/>
    <property type="evidence" value="ECO:0007669"/>
    <property type="project" value="TreeGrafter"/>
</dbReference>
<dbReference type="InterPro" id="IPR000719">
    <property type="entry name" value="Prot_kinase_dom"/>
</dbReference>
<dbReference type="Pfam" id="PF00069">
    <property type="entry name" value="Pkinase"/>
    <property type="match status" value="1"/>
</dbReference>
<comment type="similarity">
    <text evidence="1">Belongs to the protein kinase superfamily. STE Ser/Thr protein kinase family. MAP kinase kinase kinase subfamily.</text>
</comment>
<dbReference type="InterPro" id="IPR011009">
    <property type="entry name" value="Kinase-like_dom_sf"/>
</dbReference>
<evidence type="ECO:0000256" key="2">
    <source>
        <dbReference type="ARBA" id="ARBA00022679"/>
    </source>
</evidence>
<proteinExistence type="inferred from homology"/>
<evidence type="ECO:0000256" key="4">
    <source>
        <dbReference type="ARBA" id="ARBA00022777"/>
    </source>
</evidence>
<comment type="caution">
    <text evidence="7">The sequence shown here is derived from an EMBL/GenBank/DDBJ whole genome shotgun (WGS) entry which is preliminary data.</text>
</comment>